<dbReference type="EMBL" id="BMIG01000017">
    <property type="protein sequence ID" value="GGB11506.1"/>
    <property type="molecule type" value="Genomic_DNA"/>
</dbReference>
<keyword evidence="3 5" id="KW-1133">Transmembrane helix</keyword>
<keyword evidence="4 5" id="KW-0472">Membrane</keyword>
<gene>
    <name evidence="7" type="ORF">GCM10011496_35530</name>
</gene>
<dbReference type="InterPro" id="IPR036465">
    <property type="entry name" value="vWFA_dom_sf"/>
</dbReference>
<evidence type="ECO:0000256" key="3">
    <source>
        <dbReference type="ARBA" id="ARBA00022989"/>
    </source>
</evidence>
<comment type="caution">
    <text evidence="7">The sequence shown here is derived from an EMBL/GenBank/DDBJ whole genome shotgun (WGS) entry which is preliminary data.</text>
</comment>
<sequence>MPESVACAPLPGQDKVYMFFQWPHYLWLMLALPLLPVLYLWLLRRRGKLAVRYSNLGMVRAASTGRAWRQHVPPALLLLALAGLLLATARPMAKVPLPWARTTIILAMDVSLSMRVSDVKPTRMVAAQEAAKLFLKDLPRKIEVGLVTFAGSSQVAHAATLDRPALVTAIDGFQMQRGTAIGSGIVSSLIELFPDHGISLEELTFGIKPRGRSLDDKDKPPPLQITPVAPGSYDAAAIILLSDGRRTTGVDTLEAAKMAADRGVRVYVIGLGSVNDSGTMPEGMPIYLQLDEPTLREVARMTGGEYHHAGTAEALRSVYENLGSRVQVQTRETEVSALLALLSAGLALAAGVCSLVWFRRVV</sequence>
<keyword evidence="8" id="KW-1185">Reference proteome</keyword>
<dbReference type="Proteomes" id="UP000620596">
    <property type="component" value="Unassembled WGS sequence"/>
</dbReference>
<proteinExistence type="predicted"/>
<dbReference type="PANTHER" id="PTHR22550:SF5">
    <property type="entry name" value="LEUCINE ZIPPER PROTEIN 4"/>
    <property type="match status" value="1"/>
</dbReference>
<dbReference type="PANTHER" id="PTHR22550">
    <property type="entry name" value="SPORE GERMINATION PROTEIN"/>
    <property type="match status" value="1"/>
</dbReference>
<evidence type="ECO:0000256" key="5">
    <source>
        <dbReference type="SAM" id="Phobius"/>
    </source>
</evidence>
<evidence type="ECO:0000259" key="6">
    <source>
        <dbReference type="PROSITE" id="PS50234"/>
    </source>
</evidence>
<dbReference type="InterPro" id="IPR002035">
    <property type="entry name" value="VWF_A"/>
</dbReference>
<evidence type="ECO:0000256" key="2">
    <source>
        <dbReference type="ARBA" id="ARBA00022692"/>
    </source>
</evidence>
<evidence type="ECO:0000313" key="7">
    <source>
        <dbReference type="EMBL" id="GGB11506.1"/>
    </source>
</evidence>
<dbReference type="Pfam" id="PF07584">
    <property type="entry name" value="BatA"/>
    <property type="match status" value="1"/>
</dbReference>
<dbReference type="SMART" id="SM00327">
    <property type="entry name" value="VWA"/>
    <property type="match status" value="1"/>
</dbReference>
<name>A0A916SPS4_9BURK</name>
<reference evidence="7" key="2">
    <citation type="submission" date="2020-09" db="EMBL/GenBank/DDBJ databases">
        <authorList>
            <person name="Sun Q."/>
            <person name="Zhou Y."/>
        </authorList>
    </citation>
    <scope>NUCLEOTIDE SEQUENCE</scope>
    <source>
        <strain evidence="7">CGMCC 1.15322</strain>
    </source>
</reference>
<dbReference type="PROSITE" id="PS50234">
    <property type="entry name" value="VWFA"/>
    <property type="match status" value="1"/>
</dbReference>
<dbReference type="AlphaFoldDB" id="A0A916SPS4"/>
<feature type="domain" description="VWFA" evidence="6">
    <location>
        <begin position="103"/>
        <end position="322"/>
    </location>
</feature>
<accession>A0A916SPS4</accession>
<feature type="transmembrane region" description="Helical" evidence="5">
    <location>
        <begin position="25"/>
        <end position="43"/>
    </location>
</feature>
<dbReference type="InterPro" id="IPR024163">
    <property type="entry name" value="Aerotolerance_reg_N"/>
</dbReference>
<dbReference type="Gene3D" id="3.40.50.410">
    <property type="entry name" value="von Willebrand factor, type A domain"/>
    <property type="match status" value="1"/>
</dbReference>
<evidence type="ECO:0000256" key="4">
    <source>
        <dbReference type="ARBA" id="ARBA00023136"/>
    </source>
</evidence>
<dbReference type="Pfam" id="PF13519">
    <property type="entry name" value="VWA_2"/>
    <property type="match status" value="1"/>
</dbReference>
<feature type="transmembrane region" description="Helical" evidence="5">
    <location>
        <begin position="75"/>
        <end position="93"/>
    </location>
</feature>
<keyword evidence="2 5" id="KW-0812">Transmembrane</keyword>
<evidence type="ECO:0000313" key="8">
    <source>
        <dbReference type="Proteomes" id="UP000620596"/>
    </source>
</evidence>
<keyword evidence="1" id="KW-1003">Cell membrane</keyword>
<evidence type="ECO:0000256" key="1">
    <source>
        <dbReference type="ARBA" id="ARBA00022475"/>
    </source>
</evidence>
<organism evidence="7 8">
    <name type="scientific">Polaromonas eurypsychrophila</name>
    <dbReference type="NCBI Taxonomy" id="1614635"/>
    <lineage>
        <taxon>Bacteria</taxon>
        <taxon>Pseudomonadati</taxon>
        <taxon>Pseudomonadota</taxon>
        <taxon>Betaproteobacteria</taxon>
        <taxon>Burkholderiales</taxon>
        <taxon>Comamonadaceae</taxon>
        <taxon>Polaromonas</taxon>
    </lineage>
</organism>
<feature type="transmembrane region" description="Helical" evidence="5">
    <location>
        <begin position="335"/>
        <end position="358"/>
    </location>
</feature>
<reference evidence="7" key="1">
    <citation type="journal article" date="2014" name="Int. J. Syst. Evol. Microbiol.">
        <title>Complete genome sequence of Corynebacterium casei LMG S-19264T (=DSM 44701T), isolated from a smear-ripened cheese.</title>
        <authorList>
            <consortium name="US DOE Joint Genome Institute (JGI-PGF)"/>
            <person name="Walter F."/>
            <person name="Albersmeier A."/>
            <person name="Kalinowski J."/>
            <person name="Ruckert C."/>
        </authorList>
    </citation>
    <scope>NUCLEOTIDE SEQUENCE</scope>
    <source>
        <strain evidence="7">CGMCC 1.15322</strain>
    </source>
</reference>
<dbReference type="SUPFAM" id="SSF53300">
    <property type="entry name" value="vWA-like"/>
    <property type="match status" value="1"/>
</dbReference>
<dbReference type="InterPro" id="IPR050768">
    <property type="entry name" value="UPF0353/GerABKA_families"/>
</dbReference>
<protein>
    <submittedName>
        <fullName evidence="7">UPF0353 protein</fullName>
    </submittedName>
</protein>